<dbReference type="RefSeq" id="WP_078712965.1">
    <property type="nucleotide sequence ID" value="NZ_FUYG01000001.1"/>
</dbReference>
<dbReference type="SUPFAM" id="SSF141571">
    <property type="entry name" value="Pentapeptide repeat-like"/>
    <property type="match status" value="1"/>
</dbReference>
<dbReference type="InterPro" id="IPR001646">
    <property type="entry name" value="5peptide_repeat"/>
</dbReference>
<dbReference type="Proteomes" id="UP000189735">
    <property type="component" value="Unassembled WGS sequence"/>
</dbReference>
<dbReference type="AlphaFoldDB" id="A0A1T4WQP3"/>
<dbReference type="Gene3D" id="2.160.20.80">
    <property type="entry name" value="E3 ubiquitin-protein ligase SopA"/>
    <property type="match status" value="1"/>
</dbReference>
<reference evidence="2" key="1">
    <citation type="submission" date="2017-02" db="EMBL/GenBank/DDBJ databases">
        <authorList>
            <person name="Varghese N."/>
            <person name="Submissions S."/>
        </authorList>
    </citation>
    <scope>NUCLEOTIDE SEQUENCE [LARGE SCALE GENOMIC DNA]</scope>
    <source>
        <strain evidence="2">VKM Ac-2052</strain>
    </source>
</reference>
<dbReference type="PANTHER" id="PTHR14136:SF17">
    <property type="entry name" value="BTB_POZ DOMAIN-CONTAINING PROTEIN KCTD9"/>
    <property type="match status" value="1"/>
</dbReference>
<protein>
    <submittedName>
        <fullName evidence="1">Uncharacterized protein YjbI, contains pentapeptide repeats</fullName>
    </submittedName>
</protein>
<dbReference type="Pfam" id="PF00805">
    <property type="entry name" value="Pentapeptide"/>
    <property type="match status" value="2"/>
</dbReference>
<dbReference type="PANTHER" id="PTHR14136">
    <property type="entry name" value="BTB_POZ DOMAIN-CONTAINING PROTEIN KCTD9"/>
    <property type="match status" value="1"/>
</dbReference>
<gene>
    <name evidence="1" type="ORF">SAMN06295879_0103</name>
</gene>
<dbReference type="InterPro" id="IPR051082">
    <property type="entry name" value="Pentapeptide-BTB/POZ_domain"/>
</dbReference>
<name>A0A1T4WQP3_9MICO</name>
<evidence type="ECO:0000313" key="2">
    <source>
        <dbReference type="Proteomes" id="UP000189735"/>
    </source>
</evidence>
<evidence type="ECO:0000313" key="1">
    <source>
        <dbReference type="EMBL" id="SKA79663.1"/>
    </source>
</evidence>
<proteinExistence type="predicted"/>
<sequence length="220" mass="23502">MARTSGTQAPRLDAIRLDDLIAGDSEALEPHDVFEGLRFECLDIAGRTLSGIQFRECVFDDVQAHDAVLRGATFSDVEFTRLNAPIFSAPRAELRSVTIDGSRLGSAELYESALSSVHVSSSKLGFVNLSGATLLDVLFTGCSIDELDLSSAKLNRVAFVDCTIGALSLHHATLVNVDLRRAEFSRLDGFTALAGATLSSGQVADLASSFAEHLGIRVED</sequence>
<organism evidence="1 2">
    <name type="scientific">Agreia bicolorata</name>
    <dbReference type="NCBI Taxonomy" id="110935"/>
    <lineage>
        <taxon>Bacteria</taxon>
        <taxon>Bacillati</taxon>
        <taxon>Actinomycetota</taxon>
        <taxon>Actinomycetes</taxon>
        <taxon>Micrococcales</taxon>
        <taxon>Microbacteriaceae</taxon>
        <taxon>Agreia</taxon>
    </lineage>
</organism>
<dbReference type="EMBL" id="FUYG01000001">
    <property type="protein sequence ID" value="SKA79663.1"/>
    <property type="molecule type" value="Genomic_DNA"/>
</dbReference>
<accession>A0A1T4WQP3</accession>